<evidence type="ECO:0000313" key="6">
    <source>
        <dbReference type="Proteomes" id="UP000235826"/>
    </source>
</evidence>
<evidence type="ECO:0000259" key="3">
    <source>
        <dbReference type="Pfam" id="PF18962"/>
    </source>
</evidence>
<dbReference type="RefSeq" id="WP_102756817.1">
    <property type="nucleotide sequence ID" value="NZ_CP025791.1"/>
</dbReference>
<dbReference type="OrthoDB" id="9342482at2"/>
<dbReference type="NCBIfam" id="TIGR04183">
    <property type="entry name" value="Por_Secre_tail"/>
    <property type="match status" value="1"/>
</dbReference>
<evidence type="ECO:0000259" key="4">
    <source>
        <dbReference type="Pfam" id="PF19408"/>
    </source>
</evidence>
<accession>A0A2K9PSY0</accession>
<dbReference type="EMBL" id="CP025791">
    <property type="protein sequence ID" value="AUP80165.1"/>
    <property type="molecule type" value="Genomic_DNA"/>
</dbReference>
<dbReference type="AlphaFoldDB" id="A0A2K9PSY0"/>
<feature type="signal peptide" evidence="2">
    <location>
        <begin position="1"/>
        <end position="22"/>
    </location>
</feature>
<dbReference type="Pfam" id="PF19408">
    <property type="entry name" value="PKD_6"/>
    <property type="match status" value="1"/>
</dbReference>
<feature type="domain" description="PKD-like" evidence="4">
    <location>
        <begin position="458"/>
        <end position="529"/>
    </location>
</feature>
<dbReference type="InterPro" id="IPR026444">
    <property type="entry name" value="Secre_tail"/>
</dbReference>
<dbReference type="Proteomes" id="UP000235826">
    <property type="component" value="Chromosome"/>
</dbReference>
<dbReference type="PANTHER" id="PTHR36234:SF5">
    <property type="entry name" value="LYSYL ENDOPEPTIDASE"/>
    <property type="match status" value="1"/>
</dbReference>
<sequence>MKKTLLFLTLTLLMTSTQFSYGQIKTEYFPEKNGKNRIANIPKRFKATKSTLLPSFNLKRMVDEDSESEGEIKPYRFGKGFDVNIDIKAQDWEEVDDKRIWAMAFESKGAKSINFVFDKLHLIEGAELYIYNDTGSVVYGPVTHLNNLTQGVFLTDLIHGEHVTLYIHEPQNKKESSNLRIKRVVHGYRGVGEMLNGSPGASESCNNNINCFSAWDLQSDAVGLVLLANGTEWCSGSLIMSADQSFRPYFLSAFHCIDTNSNRAVSAGERNAAEDWMFKFQFKYTTCSGTTVASSFTYNDATFRAGWFNTDFLLMELDQSPIGNNQMSLAGWDRGAATPNSGAGIHHPAGDVMKISIENNGFLTSSWNGANNHWRLNFDDGVVQHGSSGSPIFNQDRRIVGQLHGNQSYNSGLSYCAQSRAEYGRFNVSWTGGGTNATRLSNWLDPCGSGATTTNTSRPPNITGSSTVCSNTKYTLNNLPAGSTISWSSSSKIKRVSSQGSNPCTFRNTGSGSGWITATVTPPNGCGNTFQVRRNLSVGGKVDFTWNGTGPYGQVDVSITSGSPPFKIYRASTLLYSGYQSFTTVNFGCNGGPIRVEANTPCGVTSSGTDIVPQGCASFRGQQLMMAHPNPSNTAFNISPKDVFKKAISNEHIGPVTLELYDFSGNLLSTQKFEELNADTKMNVSNLKKGLYVLRIRAKEIDEVHRVIVE</sequence>
<dbReference type="InterPro" id="IPR043504">
    <property type="entry name" value="Peptidase_S1_PA_chymotrypsin"/>
</dbReference>
<dbReference type="KEGG" id="fek:C1H87_16200"/>
<keyword evidence="6" id="KW-1185">Reference proteome</keyword>
<protein>
    <submittedName>
        <fullName evidence="5">Uncharacterized protein</fullName>
    </submittedName>
</protein>
<dbReference type="InterPro" id="IPR009003">
    <property type="entry name" value="Peptidase_S1_PA"/>
</dbReference>
<dbReference type="SUPFAM" id="SSF50494">
    <property type="entry name" value="Trypsin-like serine proteases"/>
    <property type="match status" value="1"/>
</dbReference>
<dbReference type="Gene3D" id="2.40.10.10">
    <property type="entry name" value="Trypsin-like serine proteases"/>
    <property type="match status" value="2"/>
</dbReference>
<dbReference type="Pfam" id="PF18962">
    <property type="entry name" value="Por_Secre_tail"/>
    <property type="match status" value="1"/>
</dbReference>
<evidence type="ECO:0000256" key="2">
    <source>
        <dbReference type="SAM" id="SignalP"/>
    </source>
</evidence>
<dbReference type="InterPro" id="IPR045829">
    <property type="entry name" value="PKD_6"/>
</dbReference>
<evidence type="ECO:0000256" key="1">
    <source>
        <dbReference type="ARBA" id="ARBA00022729"/>
    </source>
</evidence>
<keyword evidence="1 2" id="KW-0732">Signal</keyword>
<feature type="domain" description="Secretion system C-terminal sorting" evidence="3">
    <location>
        <begin position="629"/>
        <end position="709"/>
    </location>
</feature>
<reference evidence="5 6" key="1">
    <citation type="submission" date="2018-01" db="EMBL/GenBank/DDBJ databases">
        <title>Complete genome sequence of Flavivirga eckloniae ECD14 isolated from seaweed Ecklonia cava.</title>
        <authorList>
            <person name="Lee J.H."/>
            <person name="Baik K.S."/>
            <person name="Seong C.N."/>
        </authorList>
    </citation>
    <scope>NUCLEOTIDE SEQUENCE [LARGE SCALE GENOMIC DNA]</scope>
    <source>
        <strain evidence="5 6">ECD14</strain>
    </source>
</reference>
<name>A0A2K9PSY0_9FLAO</name>
<gene>
    <name evidence="5" type="ORF">C1H87_16200</name>
</gene>
<proteinExistence type="predicted"/>
<organism evidence="5 6">
    <name type="scientific">Flavivirga eckloniae</name>
    <dbReference type="NCBI Taxonomy" id="1803846"/>
    <lineage>
        <taxon>Bacteria</taxon>
        <taxon>Pseudomonadati</taxon>
        <taxon>Bacteroidota</taxon>
        <taxon>Flavobacteriia</taxon>
        <taxon>Flavobacteriales</taxon>
        <taxon>Flavobacteriaceae</taxon>
        <taxon>Flavivirga</taxon>
    </lineage>
</organism>
<evidence type="ECO:0000313" key="5">
    <source>
        <dbReference type="EMBL" id="AUP80165.1"/>
    </source>
</evidence>
<dbReference type="PANTHER" id="PTHR36234">
    <property type="entry name" value="LYSYL ENDOPEPTIDASE"/>
    <property type="match status" value="1"/>
</dbReference>
<feature type="chain" id="PRO_5014837042" evidence="2">
    <location>
        <begin position="23"/>
        <end position="710"/>
    </location>
</feature>